<feature type="chain" id="PRO_5047204642" description="DUF1499 domain-containing protein" evidence="1">
    <location>
        <begin position="21"/>
        <end position="149"/>
    </location>
</feature>
<gene>
    <name evidence="2" type="ORF">GCM10007939_04030</name>
</gene>
<dbReference type="RefSeq" id="WP_284375700.1">
    <property type="nucleotide sequence ID" value="NZ_BSNN01000002.1"/>
</dbReference>
<feature type="signal peptide" evidence="1">
    <location>
        <begin position="1"/>
        <end position="20"/>
    </location>
</feature>
<name>A0ABQ5VS44_9RHOB</name>
<evidence type="ECO:0000313" key="3">
    <source>
        <dbReference type="Proteomes" id="UP001156694"/>
    </source>
</evidence>
<reference evidence="3" key="1">
    <citation type="journal article" date="2019" name="Int. J. Syst. Evol. Microbiol.">
        <title>The Global Catalogue of Microorganisms (GCM) 10K type strain sequencing project: providing services to taxonomists for standard genome sequencing and annotation.</title>
        <authorList>
            <consortium name="The Broad Institute Genomics Platform"/>
            <consortium name="The Broad Institute Genome Sequencing Center for Infectious Disease"/>
            <person name="Wu L."/>
            <person name="Ma J."/>
        </authorList>
    </citation>
    <scope>NUCLEOTIDE SEQUENCE [LARGE SCALE GENOMIC DNA]</scope>
    <source>
        <strain evidence="3">NBRC 110140</strain>
    </source>
</reference>
<evidence type="ECO:0000313" key="2">
    <source>
        <dbReference type="EMBL" id="GLQ34120.1"/>
    </source>
</evidence>
<keyword evidence="3" id="KW-1185">Reference proteome</keyword>
<dbReference type="InterPro" id="IPR010865">
    <property type="entry name" value="DUF1499"/>
</dbReference>
<dbReference type="Proteomes" id="UP001156694">
    <property type="component" value="Unassembled WGS sequence"/>
</dbReference>
<comment type="caution">
    <text evidence="2">The sequence shown here is derived from an EMBL/GenBank/DDBJ whole genome shotgun (WGS) entry which is preliminary data.</text>
</comment>
<proteinExistence type="predicted"/>
<organism evidence="2 3">
    <name type="scientific">Amylibacter marinus</name>
    <dbReference type="NCBI Taxonomy" id="1475483"/>
    <lineage>
        <taxon>Bacteria</taxon>
        <taxon>Pseudomonadati</taxon>
        <taxon>Pseudomonadota</taxon>
        <taxon>Alphaproteobacteria</taxon>
        <taxon>Rhodobacterales</taxon>
        <taxon>Paracoccaceae</taxon>
        <taxon>Amylibacter</taxon>
    </lineage>
</organism>
<accession>A0ABQ5VS44</accession>
<dbReference type="EMBL" id="BSNN01000002">
    <property type="protein sequence ID" value="GLQ34120.1"/>
    <property type="molecule type" value="Genomic_DNA"/>
</dbReference>
<dbReference type="Pfam" id="PF07386">
    <property type="entry name" value="DUF1499"/>
    <property type="match status" value="1"/>
</dbReference>
<protein>
    <recommendedName>
        <fullName evidence="4">DUF1499 domain-containing protein</fullName>
    </recommendedName>
</protein>
<evidence type="ECO:0008006" key="4">
    <source>
        <dbReference type="Google" id="ProtNLM"/>
    </source>
</evidence>
<evidence type="ECO:0000256" key="1">
    <source>
        <dbReference type="SAM" id="SignalP"/>
    </source>
</evidence>
<sequence length="149" mass="16178">MLKLAYGALFLAALVVGSQAAIRLASQNSQDYISDPFQAVLPKTPNGYISTDAEGQFELPLPVMAQKLAAHMQNLARTTIISPNQDLAQGPVTYRIRTLLMGYPDYVSMALRTDVAGKVTVKIFSRSRFGSSDFGVNKTRVQAVLAALR</sequence>
<keyword evidence="1" id="KW-0732">Signal</keyword>